<feature type="region of interest" description="Disordered" evidence="1">
    <location>
        <begin position="23"/>
        <end position="46"/>
    </location>
</feature>
<dbReference type="Proteomes" id="UP000033140">
    <property type="component" value="Unassembled WGS sequence"/>
</dbReference>
<feature type="compositionally biased region" description="Polar residues" evidence="1">
    <location>
        <begin position="23"/>
        <end position="32"/>
    </location>
</feature>
<sequence length="200" mass="22137">MGDDQDSYDPSLLSNILSRLNASNASAQSHRSTPAPVRILQPPRSPLRSSAASLANAASVTTWSAALQYMMTLLAADPVVLVQLKRMRSDQNSHEQQWWNARVAIEKQFDDRKKLESLLSMVGGKTSSNVTTIDTELETALTTYDTKVLRAIKGMRDAQRSELEILQIPFFVTATAGSEHEENRARMMQFIDDLTTAVPA</sequence>
<keyword evidence="3" id="KW-1185">Reference proteome</keyword>
<dbReference type="Pfam" id="PF10454">
    <property type="entry name" value="DUF2458"/>
    <property type="match status" value="1"/>
</dbReference>
<evidence type="ECO:0000256" key="1">
    <source>
        <dbReference type="SAM" id="MobiDB-lite"/>
    </source>
</evidence>
<organism evidence="2 3">
    <name type="scientific">Saitoella complicata (strain BCRC 22490 / CBS 7301 / JCM 7358 / NBRC 10748 / NRRL Y-17804)</name>
    <dbReference type="NCBI Taxonomy" id="698492"/>
    <lineage>
        <taxon>Eukaryota</taxon>
        <taxon>Fungi</taxon>
        <taxon>Dikarya</taxon>
        <taxon>Ascomycota</taxon>
        <taxon>Taphrinomycotina</taxon>
        <taxon>Taphrinomycotina incertae sedis</taxon>
        <taxon>Saitoella</taxon>
    </lineage>
</organism>
<evidence type="ECO:0000313" key="2">
    <source>
        <dbReference type="EMBL" id="GAO50879.1"/>
    </source>
</evidence>
<reference evidence="2 3" key="1">
    <citation type="journal article" date="2011" name="J. Gen. Appl. Microbiol.">
        <title>Draft genome sequencing of the enigmatic yeast Saitoella complicata.</title>
        <authorList>
            <person name="Nishida H."/>
            <person name="Hamamoto M."/>
            <person name="Sugiyama J."/>
        </authorList>
    </citation>
    <scope>NUCLEOTIDE SEQUENCE [LARGE SCALE GENOMIC DNA]</scope>
    <source>
        <strain evidence="2 3">NRRL Y-17804</strain>
    </source>
</reference>
<dbReference type="EMBL" id="BACD03000038">
    <property type="protein sequence ID" value="GAO50879.1"/>
    <property type="molecule type" value="Genomic_DNA"/>
</dbReference>
<gene>
    <name evidence="2" type="ORF">G7K_4998-t1</name>
</gene>
<dbReference type="AlphaFoldDB" id="A0A0E9NM24"/>
<name>A0A0E9NM24_SAICN</name>
<protein>
    <submittedName>
        <fullName evidence="2">Uncharacterized protein</fullName>
    </submittedName>
</protein>
<reference evidence="2 3" key="3">
    <citation type="journal article" date="2015" name="Genome Announc.">
        <title>Draft Genome Sequence of the Archiascomycetous Yeast Saitoella complicata.</title>
        <authorList>
            <person name="Yamauchi K."/>
            <person name="Kondo S."/>
            <person name="Hamamoto M."/>
            <person name="Takahashi Y."/>
            <person name="Ogura Y."/>
            <person name="Hayashi T."/>
            <person name="Nishida H."/>
        </authorList>
    </citation>
    <scope>NUCLEOTIDE SEQUENCE [LARGE SCALE GENOMIC DNA]</scope>
    <source>
        <strain evidence="2 3">NRRL Y-17804</strain>
    </source>
</reference>
<accession>A0A0E9NM24</accession>
<proteinExistence type="predicted"/>
<reference evidence="2 3" key="2">
    <citation type="journal article" date="2014" name="J. Gen. Appl. Microbiol.">
        <title>The early diverging ascomycetous budding yeast Saitoella complicata has three histone deacetylases belonging to the Clr6, Hos2, and Rpd3 lineages.</title>
        <authorList>
            <person name="Nishida H."/>
            <person name="Matsumoto T."/>
            <person name="Kondo S."/>
            <person name="Hamamoto M."/>
            <person name="Yoshikawa H."/>
        </authorList>
    </citation>
    <scope>NUCLEOTIDE SEQUENCE [LARGE SCALE GENOMIC DNA]</scope>
    <source>
        <strain evidence="2 3">NRRL Y-17804</strain>
    </source>
</reference>
<dbReference type="InterPro" id="IPR018858">
    <property type="entry name" value="DUF2458"/>
</dbReference>
<dbReference type="OMA" id="DWFMERQ"/>
<evidence type="ECO:0000313" key="3">
    <source>
        <dbReference type="Proteomes" id="UP000033140"/>
    </source>
</evidence>
<comment type="caution">
    <text evidence="2">The sequence shown here is derived from an EMBL/GenBank/DDBJ whole genome shotgun (WGS) entry which is preliminary data.</text>
</comment>